<evidence type="ECO:0000313" key="2">
    <source>
        <dbReference type="WBParaSite" id="ALUE_0000311401-mRNA-1"/>
    </source>
</evidence>
<organism evidence="1 2">
    <name type="scientific">Ascaris lumbricoides</name>
    <name type="common">Giant roundworm</name>
    <dbReference type="NCBI Taxonomy" id="6252"/>
    <lineage>
        <taxon>Eukaryota</taxon>
        <taxon>Metazoa</taxon>
        <taxon>Ecdysozoa</taxon>
        <taxon>Nematoda</taxon>
        <taxon>Chromadorea</taxon>
        <taxon>Rhabditida</taxon>
        <taxon>Spirurina</taxon>
        <taxon>Ascaridomorpha</taxon>
        <taxon>Ascaridoidea</taxon>
        <taxon>Ascarididae</taxon>
        <taxon>Ascaris</taxon>
    </lineage>
</organism>
<proteinExistence type="predicted"/>
<name>A0A0M3HN89_ASCLU</name>
<dbReference type="WBParaSite" id="ALUE_0000311401-mRNA-1">
    <property type="protein sequence ID" value="ALUE_0000311401-mRNA-1"/>
    <property type="gene ID" value="ALUE_0000311401"/>
</dbReference>
<protein>
    <submittedName>
        <fullName evidence="2">ADF-H domain-containing protein</fullName>
    </submittedName>
</protein>
<dbReference type="AlphaFoldDB" id="A0A0M3HN89"/>
<dbReference type="Proteomes" id="UP000036681">
    <property type="component" value="Unplaced"/>
</dbReference>
<reference evidence="2" key="1">
    <citation type="submission" date="2017-02" db="UniProtKB">
        <authorList>
            <consortium name="WormBaseParasite"/>
        </authorList>
    </citation>
    <scope>IDENTIFICATION</scope>
</reference>
<evidence type="ECO:0000313" key="1">
    <source>
        <dbReference type="Proteomes" id="UP000036681"/>
    </source>
</evidence>
<sequence>MELKRPPQCKDLLTVAPEGRRTSGCGSLRALATDAVIIELEELSKRFVAYVYKKDSDQIRKVKAGF</sequence>
<keyword evidence="1" id="KW-1185">Reference proteome</keyword>
<accession>A0A0M3HN89</accession>